<dbReference type="Pfam" id="PF14683">
    <property type="entry name" value="CBM-like"/>
    <property type="match status" value="1"/>
</dbReference>
<evidence type="ECO:0000259" key="1">
    <source>
        <dbReference type="Pfam" id="PF14683"/>
    </source>
</evidence>
<evidence type="ECO:0000313" key="3">
    <source>
        <dbReference type="Proteomes" id="UP001187471"/>
    </source>
</evidence>
<accession>A0AA88QT96</accession>
<protein>
    <recommendedName>
        <fullName evidence="1">Rhamnogalacturonan lyase domain-containing protein</fullName>
    </recommendedName>
</protein>
<keyword evidence="3" id="KW-1185">Reference proteome</keyword>
<organism evidence="2 3">
    <name type="scientific">Escallonia rubra</name>
    <dbReference type="NCBI Taxonomy" id="112253"/>
    <lineage>
        <taxon>Eukaryota</taxon>
        <taxon>Viridiplantae</taxon>
        <taxon>Streptophyta</taxon>
        <taxon>Embryophyta</taxon>
        <taxon>Tracheophyta</taxon>
        <taxon>Spermatophyta</taxon>
        <taxon>Magnoliopsida</taxon>
        <taxon>eudicotyledons</taxon>
        <taxon>Gunneridae</taxon>
        <taxon>Pentapetalae</taxon>
        <taxon>asterids</taxon>
        <taxon>campanulids</taxon>
        <taxon>Escalloniales</taxon>
        <taxon>Escalloniaceae</taxon>
        <taxon>Escallonia</taxon>
    </lineage>
</organism>
<dbReference type="PANTHER" id="PTHR32018">
    <property type="entry name" value="RHAMNOGALACTURONATE LYASE FAMILY PROTEIN"/>
    <property type="match status" value="1"/>
</dbReference>
<dbReference type="InterPro" id="IPR008979">
    <property type="entry name" value="Galactose-bd-like_sf"/>
</dbReference>
<dbReference type="PANTHER" id="PTHR32018:SF6">
    <property type="entry name" value="RHAMNOGALACTURONAN ENDOLYASE"/>
    <property type="match status" value="1"/>
</dbReference>
<name>A0AA88QT96_9ASTE</name>
<sequence>MVSTKAGKAMRLGVLEYSPQRNGPTIWQIGIPDRTAAKFYIPDPNPTLINQLYVKPNTKKNGLTVHADVV</sequence>
<comment type="caution">
    <text evidence="2">The sequence shown here is derived from an EMBL/GenBank/DDBJ whole genome shotgun (WGS) entry which is preliminary data.</text>
</comment>
<dbReference type="AlphaFoldDB" id="A0AA88QT96"/>
<dbReference type="SUPFAM" id="SSF49785">
    <property type="entry name" value="Galactose-binding domain-like"/>
    <property type="match status" value="1"/>
</dbReference>
<gene>
    <name evidence="2" type="ORF">RJ640_000677</name>
</gene>
<reference evidence="2" key="1">
    <citation type="submission" date="2022-12" db="EMBL/GenBank/DDBJ databases">
        <title>Draft genome assemblies for two species of Escallonia (Escalloniales).</title>
        <authorList>
            <person name="Chanderbali A."/>
            <person name="Dervinis C."/>
            <person name="Anghel I."/>
            <person name="Soltis D."/>
            <person name="Soltis P."/>
            <person name="Zapata F."/>
        </authorList>
    </citation>
    <scope>NUCLEOTIDE SEQUENCE</scope>
    <source>
        <strain evidence="2">UCBG92.1500</strain>
        <tissue evidence="2">Leaf</tissue>
    </source>
</reference>
<dbReference type="Proteomes" id="UP001187471">
    <property type="component" value="Unassembled WGS sequence"/>
</dbReference>
<dbReference type="EMBL" id="JAVXUO010002169">
    <property type="protein sequence ID" value="KAK2975652.1"/>
    <property type="molecule type" value="Genomic_DNA"/>
</dbReference>
<proteinExistence type="predicted"/>
<dbReference type="InterPro" id="IPR051850">
    <property type="entry name" value="Polysacch_Lyase_4"/>
</dbReference>
<evidence type="ECO:0000313" key="2">
    <source>
        <dbReference type="EMBL" id="KAK2975652.1"/>
    </source>
</evidence>
<dbReference type="InterPro" id="IPR029411">
    <property type="entry name" value="RG-lyase_III"/>
</dbReference>
<feature type="domain" description="Rhamnogalacturonan lyase" evidence="1">
    <location>
        <begin position="25"/>
        <end position="58"/>
    </location>
</feature>